<reference evidence="1 2" key="1">
    <citation type="submission" date="2020-08" db="EMBL/GenBank/DDBJ databases">
        <title>Genomic Encyclopedia of Type Strains, Phase IV (KMG-IV): sequencing the most valuable type-strain genomes for metagenomic binning, comparative biology and taxonomic classification.</title>
        <authorList>
            <person name="Goeker M."/>
        </authorList>
    </citation>
    <scope>NUCLEOTIDE SEQUENCE [LARGE SCALE GENOMIC DNA]</scope>
    <source>
        <strain evidence="1 2">DSM 25622</strain>
    </source>
</reference>
<dbReference type="InterPro" id="IPR054271">
    <property type="entry name" value="DUF7002"/>
</dbReference>
<evidence type="ECO:0000313" key="1">
    <source>
        <dbReference type="EMBL" id="MBB5695168.1"/>
    </source>
</evidence>
<comment type="caution">
    <text evidence="1">The sequence shown here is derived from an EMBL/GenBank/DDBJ whole genome shotgun (WGS) entry which is preliminary data.</text>
</comment>
<dbReference type="Pfam" id="PF22531">
    <property type="entry name" value="DUF7002"/>
    <property type="match status" value="1"/>
</dbReference>
<dbReference type="EMBL" id="JACIJD010000015">
    <property type="protein sequence ID" value="MBB5695168.1"/>
    <property type="molecule type" value="Genomic_DNA"/>
</dbReference>
<keyword evidence="2" id="KW-1185">Reference proteome</keyword>
<gene>
    <name evidence="1" type="ORF">FHS87_003223</name>
</gene>
<accession>A0A840Y229</accession>
<dbReference type="AlphaFoldDB" id="A0A840Y229"/>
<organism evidence="1 2">
    <name type="scientific">Muricoccus pecuniae</name>
    <dbReference type="NCBI Taxonomy" id="693023"/>
    <lineage>
        <taxon>Bacteria</taxon>
        <taxon>Pseudomonadati</taxon>
        <taxon>Pseudomonadota</taxon>
        <taxon>Alphaproteobacteria</taxon>
        <taxon>Acetobacterales</taxon>
        <taxon>Roseomonadaceae</taxon>
        <taxon>Muricoccus</taxon>
    </lineage>
</organism>
<dbReference type="Proteomes" id="UP000580654">
    <property type="component" value="Unassembled WGS sequence"/>
</dbReference>
<protein>
    <submittedName>
        <fullName evidence="1">Uncharacterized protein</fullName>
    </submittedName>
</protein>
<dbReference type="RefSeq" id="WP_184520382.1">
    <property type="nucleotide sequence ID" value="NZ_JACIJD010000015.1"/>
</dbReference>
<proteinExistence type="predicted"/>
<sequence>MTEFARRIPHLFHVTQRGAVEAIRAEGLRPAAELAADHPEAITENRRAWTPIPRPGGRTAWLRWQNMPEGPIATRLAPGITPAAWRGFINTLVFFSSSEEDARRLQSSPKDAGQDQTVLRFETDALLGAGVRLLTCRWNNGYLDRSAPEHRRLRTYHDYRPAELWQRGENLGEIAASGGTPPGLPFADLG</sequence>
<evidence type="ECO:0000313" key="2">
    <source>
        <dbReference type="Proteomes" id="UP000580654"/>
    </source>
</evidence>
<name>A0A840Y229_9PROT</name>